<evidence type="ECO:0000313" key="2">
    <source>
        <dbReference type="EMBL" id="KAL1116163.1"/>
    </source>
</evidence>
<name>A0ABD0YAW0_9HEMI</name>
<evidence type="ECO:0000313" key="3">
    <source>
        <dbReference type="Proteomes" id="UP001558652"/>
    </source>
</evidence>
<keyword evidence="3" id="KW-1185">Reference proteome</keyword>
<accession>A0ABD0YAW0</accession>
<feature type="region of interest" description="Disordered" evidence="1">
    <location>
        <begin position="83"/>
        <end position="121"/>
    </location>
</feature>
<protein>
    <submittedName>
        <fullName evidence="2">Uncharacterized protein</fullName>
    </submittedName>
</protein>
<dbReference type="EMBL" id="JBFDAA010000018">
    <property type="protein sequence ID" value="KAL1116163.1"/>
    <property type="molecule type" value="Genomic_DNA"/>
</dbReference>
<organism evidence="2 3">
    <name type="scientific">Ranatra chinensis</name>
    <dbReference type="NCBI Taxonomy" id="642074"/>
    <lineage>
        <taxon>Eukaryota</taxon>
        <taxon>Metazoa</taxon>
        <taxon>Ecdysozoa</taxon>
        <taxon>Arthropoda</taxon>
        <taxon>Hexapoda</taxon>
        <taxon>Insecta</taxon>
        <taxon>Pterygota</taxon>
        <taxon>Neoptera</taxon>
        <taxon>Paraneoptera</taxon>
        <taxon>Hemiptera</taxon>
        <taxon>Heteroptera</taxon>
        <taxon>Panheteroptera</taxon>
        <taxon>Nepomorpha</taxon>
        <taxon>Nepidae</taxon>
        <taxon>Ranatrinae</taxon>
        <taxon>Ranatra</taxon>
    </lineage>
</organism>
<evidence type="ECO:0000256" key="1">
    <source>
        <dbReference type="SAM" id="MobiDB-lite"/>
    </source>
</evidence>
<dbReference type="Proteomes" id="UP001558652">
    <property type="component" value="Unassembled WGS sequence"/>
</dbReference>
<dbReference type="AlphaFoldDB" id="A0ABD0YAW0"/>
<sequence length="121" mass="13459">MTGVMIRPSMCQYMSSSASSFQAHAGKMTVKMHVKSAFREGGMATVFSNCILWILLFEAFAHPSDDHRYYMKGSPRRLIELPERKCPPGQMRNQEGDCSPVPIPQRSPPIGDSLGKPLLTT</sequence>
<proteinExistence type="predicted"/>
<comment type="caution">
    <text evidence="2">The sequence shown here is derived from an EMBL/GenBank/DDBJ whole genome shotgun (WGS) entry which is preliminary data.</text>
</comment>
<reference evidence="2 3" key="1">
    <citation type="submission" date="2024-07" db="EMBL/GenBank/DDBJ databases">
        <title>Chromosome-level genome assembly of the water stick insect Ranatra chinensis (Heteroptera: Nepidae).</title>
        <authorList>
            <person name="Liu X."/>
        </authorList>
    </citation>
    <scope>NUCLEOTIDE SEQUENCE [LARGE SCALE GENOMIC DNA]</scope>
    <source>
        <strain evidence="2">Cailab_2021Rc</strain>
        <tissue evidence="2">Muscle</tissue>
    </source>
</reference>
<gene>
    <name evidence="2" type="ORF">AAG570_005658</name>
</gene>